<comment type="caution">
    <text evidence="2">The sequence shown here is derived from an EMBL/GenBank/DDBJ whole genome shotgun (WGS) entry which is preliminary data.</text>
</comment>
<proteinExistence type="predicted"/>
<sequence length="611" mass="70352">MQIPQLNLDQIDYFKAVEQLKSRISSQNLRSCFSQVLKVEPNYFQPSTPIEQELNVSYISIFPNRQINPPNFKSTFDNFLAAVKKTLSTDKYIVFLRYLSLYITGKLSHEIFIRLFFDLFRDGNIPIMKQPIIQYLPSFLASLSCSAFFTKKLNLTASIQDQFAVEAMLNITSSIKSPQISKTISKCLTCLSTGLISKEIAQEWLSRFCNEEFVEQLNDIDDFSYFHPSRFPHELILCPQFLTNEKNSSICQQFVDYETSLKPFSTYKPYLRELCEVKMRGLRKVIRKLAEGAKLSPEELFFAYGNDAYVVADYIPKLSSIVLEHLGSKYEETQSILIKILNYQLSLFSPDNPEFRYQFKRTLKHETFAFHYQLPGERMIDFGTISAAKVAFSIVLDFSKNFFDEPEFLKIQKSLQIISVLINKENKDKVYVVDGNQIYALAYLAAIARLALEVGNTDEVQINSDNSIMDCQQTSNFGMQLAELPKKIKQPTGLHDLFPDYAFQHVDLHITRCVRQLDMFSDENELPEYPEELPSLYIITTMNQVWDDDEQLNNENTSENNNNNENQPTSQKRKGGFSIRCCSAFSPCYIEFTSDNSDEPNPGSSNATEKE</sequence>
<dbReference type="Proteomes" id="UP001470230">
    <property type="component" value="Unassembled WGS sequence"/>
</dbReference>
<reference evidence="2 3" key="1">
    <citation type="submission" date="2024-04" db="EMBL/GenBank/DDBJ databases">
        <title>Tritrichomonas musculus Genome.</title>
        <authorList>
            <person name="Alves-Ferreira E."/>
            <person name="Grigg M."/>
            <person name="Lorenzi H."/>
            <person name="Galac M."/>
        </authorList>
    </citation>
    <scope>NUCLEOTIDE SEQUENCE [LARGE SCALE GENOMIC DNA]</scope>
    <source>
        <strain evidence="2 3">EAF2021</strain>
    </source>
</reference>
<evidence type="ECO:0000256" key="1">
    <source>
        <dbReference type="SAM" id="MobiDB-lite"/>
    </source>
</evidence>
<feature type="compositionally biased region" description="Low complexity" evidence="1">
    <location>
        <begin position="553"/>
        <end position="566"/>
    </location>
</feature>
<evidence type="ECO:0000313" key="2">
    <source>
        <dbReference type="EMBL" id="KAK8892066.1"/>
    </source>
</evidence>
<name>A0ABR2KMK5_9EUKA</name>
<accession>A0ABR2KMK5</accession>
<organism evidence="2 3">
    <name type="scientific">Tritrichomonas musculus</name>
    <dbReference type="NCBI Taxonomy" id="1915356"/>
    <lineage>
        <taxon>Eukaryota</taxon>
        <taxon>Metamonada</taxon>
        <taxon>Parabasalia</taxon>
        <taxon>Tritrichomonadida</taxon>
        <taxon>Tritrichomonadidae</taxon>
        <taxon>Tritrichomonas</taxon>
    </lineage>
</organism>
<dbReference type="EMBL" id="JAPFFF010000004">
    <property type="protein sequence ID" value="KAK8892066.1"/>
    <property type="molecule type" value="Genomic_DNA"/>
</dbReference>
<feature type="region of interest" description="Disordered" evidence="1">
    <location>
        <begin position="552"/>
        <end position="574"/>
    </location>
</feature>
<evidence type="ECO:0000313" key="3">
    <source>
        <dbReference type="Proteomes" id="UP001470230"/>
    </source>
</evidence>
<protein>
    <submittedName>
        <fullName evidence="2">Uncharacterized protein</fullName>
    </submittedName>
</protein>
<gene>
    <name evidence="2" type="ORF">M9Y10_029288</name>
</gene>
<keyword evidence="3" id="KW-1185">Reference proteome</keyword>